<feature type="chain" id="PRO_5019544721" description="Lipoprotein" evidence="2">
    <location>
        <begin position="22"/>
        <end position="123"/>
    </location>
</feature>
<protein>
    <recommendedName>
        <fullName evidence="4">Lipoprotein</fullName>
    </recommendedName>
</protein>
<dbReference type="AlphaFoldDB" id="A0A3S7UVC1"/>
<keyword evidence="2" id="KW-0732">Signal</keyword>
<organism evidence="3">
    <name type="scientific">Aggregicoccus edonensis</name>
    <dbReference type="NCBI Taxonomy" id="1450165"/>
    <lineage>
        <taxon>Bacteria</taxon>
        <taxon>Pseudomonadati</taxon>
        <taxon>Myxococcota</taxon>
        <taxon>Myxococcia</taxon>
        <taxon>Myxococcales</taxon>
        <taxon>Cystobacterineae</taxon>
        <taxon>Myxococcaceae</taxon>
        <taxon>Aggregicoccus</taxon>
    </lineage>
</organism>
<evidence type="ECO:0008006" key="4">
    <source>
        <dbReference type="Google" id="ProtNLM"/>
    </source>
</evidence>
<feature type="compositionally biased region" description="Gly residues" evidence="1">
    <location>
        <begin position="35"/>
        <end position="49"/>
    </location>
</feature>
<dbReference type="EMBL" id="MH908881">
    <property type="protein sequence ID" value="AYM52652.1"/>
    <property type="molecule type" value="Genomic_DNA"/>
</dbReference>
<dbReference type="NCBIfam" id="NF041937">
    <property type="entry name" value="MXAN_6627.5_fam"/>
    <property type="match status" value="1"/>
</dbReference>
<sequence length="123" mass="12794">MRRLLLALGLLLVPLTGLAQAGDTEDVSALQLLDGGLGAPDGGSQGGGGADRDNEEGDDHSGRVVTSCRSTSDCSPRFTCQEGTCRYTGIRQAERVGCMLGPEATLVVMGLTLVGACRRKKKE</sequence>
<feature type="signal peptide" evidence="2">
    <location>
        <begin position="1"/>
        <end position="21"/>
    </location>
</feature>
<name>A0A3S7UVC1_9BACT</name>
<evidence type="ECO:0000256" key="2">
    <source>
        <dbReference type="SAM" id="SignalP"/>
    </source>
</evidence>
<dbReference type="InterPro" id="IPR049656">
    <property type="entry name" value="MXAN_6627.5-like"/>
</dbReference>
<evidence type="ECO:0000313" key="3">
    <source>
        <dbReference type="EMBL" id="AYM52652.1"/>
    </source>
</evidence>
<accession>A0A3S7UVC1</accession>
<reference evidence="3" key="1">
    <citation type="journal article" date="2018" name="J. Ind. Microbiol. Biotechnol.">
        <title>Genome mining reveals uncommon alkylpyrones as type III PKS products from myxobacteria.</title>
        <authorList>
            <person name="Hug J.J."/>
            <person name="Panter F."/>
            <person name="Krug D."/>
            <person name="Muller R."/>
        </authorList>
    </citation>
    <scope>NUCLEOTIDE SEQUENCE</scope>
    <source>
        <strain evidence="3">MCy10622</strain>
    </source>
</reference>
<evidence type="ECO:0000256" key="1">
    <source>
        <dbReference type="SAM" id="MobiDB-lite"/>
    </source>
</evidence>
<proteinExistence type="predicted"/>
<feature type="region of interest" description="Disordered" evidence="1">
    <location>
        <begin position="33"/>
        <end position="70"/>
    </location>
</feature>